<dbReference type="GO" id="GO:0003954">
    <property type="term" value="F:NADH dehydrogenase activity"/>
    <property type="evidence" value="ECO:0007669"/>
    <property type="project" value="TreeGrafter"/>
</dbReference>
<dbReference type="InterPro" id="IPR001694">
    <property type="entry name" value="NADH_UbQ_OxRdtase_su1/FPO"/>
</dbReference>
<name>A0A5B0E6M7_9MICC</name>
<feature type="transmembrane region" description="Helical" evidence="6">
    <location>
        <begin position="244"/>
        <end position="264"/>
    </location>
</feature>
<dbReference type="PANTHER" id="PTHR11432:SF3">
    <property type="entry name" value="NADH-UBIQUINONE OXIDOREDUCTASE CHAIN 1"/>
    <property type="match status" value="1"/>
</dbReference>
<evidence type="ECO:0000256" key="2">
    <source>
        <dbReference type="ARBA" id="ARBA00022692"/>
    </source>
</evidence>
<keyword evidence="4 6" id="KW-0472">Membrane</keyword>
<dbReference type="Proteomes" id="UP000323856">
    <property type="component" value="Unassembled WGS sequence"/>
</dbReference>
<evidence type="ECO:0000256" key="3">
    <source>
        <dbReference type="ARBA" id="ARBA00022989"/>
    </source>
</evidence>
<sequence length="302" mass="31472">MVLPFAMAAAALLAAAANAALDGYARGLPATTGIAAPLRESARLLRQQRRTLPGADSLLWRIGGAGLIVAAVLKVLVIPFGTFTFADLPVGLVWFNAMDVLLWALWWLLGWGANSAWSLVGGYRFLAQALSYELPLMFALTAPAVGAGSLRLMDIQNAQGDLWFVVWMPGAFLVFAASVVAFSSWGPFQSATGADAAGGVVAELSGVDKLLVLAGRYMVLVAGAAFAVPLFFGGGSGPWLPSGVWVVVKALAVLAVMITARRLFPTVRPDRLAEVALVVVMPLVLIQVAVASVIVAMNGGAL</sequence>
<evidence type="ECO:0000313" key="8">
    <source>
        <dbReference type="EMBL" id="KAA0973430.1"/>
    </source>
</evidence>
<comment type="caution">
    <text evidence="8">The sequence shown here is derived from an EMBL/GenBank/DDBJ whole genome shotgun (WGS) entry which is preliminary data.</text>
</comment>
<feature type="transmembrane region" description="Helical" evidence="6">
    <location>
        <begin position="162"/>
        <end position="185"/>
    </location>
</feature>
<dbReference type="GO" id="GO:0009060">
    <property type="term" value="P:aerobic respiration"/>
    <property type="evidence" value="ECO:0007669"/>
    <property type="project" value="TreeGrafter"/>
</dbReference>
<organism evidence="8 9">
    <name type="scientific">Paeniglutamicibacter gangotriensis</name>
    <dbReference type="NCBI Taxonomy" id="254787"/>
    <lineage>
        <taxon>Bacteria</taxon>
        <taxon>Bacillati</taxon>
        <taxon>Actinomycetota</taxon>
        <taxon>Actinomycetes</taxon>
        <taxon>Micrococcales</taxon>
        <taxon>Micrococcaceae</taxon>
        <taxon>Paeniglutamicibacter</taxon>
    </lineage>
</organism>
<keyword evidence="2 5" id="KW-0812">Transmembrane</keyword>
<accession>A0A5B0E6M7</accession>
<reference evidence="8 9" key="1">
    <citation type="submission" date="2019-07" db="EMBL/GenBank/DDBJ databases">
        <title>Analysis of the biochemical properties, biological activity and biotechnological potential of siderophores and biosurfactants produced by Antarctic psychrotolerant bacteria.</title>
        <authorList>
            <person name="Styczynski M."/>
            <person name="Krucon T."/>
            <person name="Decewicz P."/>
            <person name="Dziewit L."/>
        </authorList>
    </citation>
    <scope>NUCLEOTIDE SEQUENCE [LARGE SCALE GENOMIC DNA]</scope>
    <source>
        <strain evidence="8 9">ANT_H27</strain>
    </source>
</reference>
<dbReference type="AlphaFoldDB" id="A0A5B0E6M7"/>
<dbReference type="PANTHER" id="PTHR11432">
    <property type="entry name" value="NADH DEHYDROGENASE SUBUNIT 1"/>
    <property type="match status" value="1"/>
</dbReference>
<evidence type="ECO:0000256" key="5">
    <source>
        <dbReference type="RuleBase" id="RU000471"/>
    </source>
</evidence>
<dbReference type="GO" id="GO:0005886">
    <property type="term" value="C:plasma membrane"/>
    <property type="evidence" value="ECO:0007669"/>
    <property type="project" value="UniProtKB-SubCell"/>
</dbReference>
<evidence type="ECO:0000256" key="4">
    <source>
        <dbReference type="ARBA" id="ARBA00023136"/>
    </source>
</evidence>
<protein>
    <submittedName>
        <fullName evidence="8">NADH-quinone oxidoreductase subunit H</fullName>
    </submittedName>
</protein>
<evidence type="ECO:0000256" key="7">
    <source>
        <dbReference type="SAM" id="SignalP"/>
    </source>
</evidence>
<feature type="transmembrane region" description="Helical" evidence="6">
    <location>
        <begin position="210"/>
        <end position="232"/>
    </location>
</feature>
<dbReference type="EMBL" id="VOBL01000027">
    <property type="protein sequence ID" value="KAA0973430.1"/>
    <property type="molecule type" value="Genomic_DNA"/>
</dbReference>
<keyword evidence="5" id="KW-0520">NAD</keyword>
<comment type="subcellular location">
    <subcellularLocation>
        <location evidence="5">Cell membrane</location>
        <topology evidence="5">Multi-pass membrane protein</topology>
    </subcellularLocation>
    <subcellularLocation>
        <location evidence="1">Membrane</location>
        <topology evidence="1">Multi-pass membrane protein</topology>
    </subcellularLocation>
</comment>
<feature type="chain" id="PRO_5038862115" evidence="7">
    <location>
        <begin position="20"/>
        <end position="302"/>
    </location>
</feature>
<gene>
    <name evidence="8" type="ORF">FQ154_18420</name>
</gene>
<proteinExistence type="inferred from homology"/>
<feature type="signal peptide" evidence="7">
    <location>
        <begin position="1"/>
        <end position="19"/>
    </location>
</feature>
<feature type="transmembrane region" description="Helical" evidence="6">
    <location>
        <begin position="276"/>
        <end position="297"/>
    </location>
</feature>
<dbReference type="Pfam" id="PF00146">
    <property type="entry name" value="NADHdh"/>
    <property type="match status" value="1"/>
</dbReference>
<keyword evidence="3 6" id="KW-1133">Transmembrane helix</keyword>
<keyword evidence="7" id="KW-0732">Signal</keyword>
<feature type="transmembrane region" description="Helical" evidence="6">
    <location>
        <begin position="129"/>
        <end position="150"/>
    </location>
</feature>
<evidence type="ECO:0000256" key="1">
    <source>
        <dbReference type="ARBA" id="ARBA00004141"/>
    </source>
</evidence>
<dbReference type="OrthoDB" id="5185879at2"/>
<evidence type="ECO:0000256" key="6">
    <source>
        <dbReference type="SAM" id="Phobius"/>
    </source>
</evidence>
<evidence type="ECO:0000313" key="9">
    <source>
        <dbReference type="Proteomes" id="UP000323856"/>
    </source>
</evidence>
<feature type="transmembrane region" description="Helical" evidence="6">
    <location>
        <begin position="58"/>
        <end position="78"/>
    </location>
</feature>
<comment type="similarity">
    <text evidence="5">Belongs to the complex I subunit 1 family.</text>
</comment>